<dbReference type="AlphaFoldDB" id="A0ABD2G0T2"/>
<organism evidence="2 3">
    <name type="scientific">Pagothenia borchgrevinki</name>
    <name type="common">Bald rockcod</name>
    <name type="synonym">Trematomus borchgrevinki</name>
    <dbReference type="NCBI Taxonomy" id="8213"/>
    <lineage>
        <taxon>Eukaryota</taxon>
        <taxon>Metazoa</taxon>
        <taxon>Chordata</taxon>
        <taxon>Craniata</taxon>
        <taxon>Vertebrata</taxon>
        <taxon>Euteleostomi</taxon>
        <taxon>Actinopterygii</taxon>
        <taxon>Neopterygii</taxon>
        <taxon>Teleostei</taxon>
        <taxon>Neoteleostei</taxon>
        <taxon>Acanthomorphata</taxon>
        <taxon>Eupercaria</taxon>
        <taxon>Perciformes</taxon>
        <taxon>Notothenioidei</taxon>
        <taxon>Nototheniidae</taxon>
        <taxon>Pagothenia</taxon>
    </lineage>
</organism>
<reference evidence="2 3" key="1">
    <citation type="journal article" date="2022" name="G3 (Bethesda)">
        <title>Evaluating Illumina-, Nanopore-, and PacBio-based genome assembly strategies with the bald notothen, Trematomus borchgrevinki.</title>
        <authorList>
            <person name="Rayamajhi N."/>
            <person name="Cheng C.C."/>
            <person name="Catchen J.M."/>
        </authorList>
    </citation>
    <scope>NUCLEOTIDE SEQUENCE [LARGE SCALE GENOMIC DNA]</scope>
    <source>
        <strain evidence="2">AGRC-2024</strain>
    </source>
</reference>
<dbReference type="Proteomes" id="UP001619887">
    <property type="component" value="Unassembled WGS sequence"/>
</dbReference>
<keyword evidence="1" id="KW-0732">Signal</keyword>
<evidence type="ECO:0008006" key="4">
    <source>
        <dbReference type="Google" id="ProtNLM"/>
    </source>
</evidence>
<dbReference type="EMBL" id="JBIYXZ010002084">
    <property type="protein sequence ID" value="KAL3047483.1"/>
    <property type="molecule type" value="Genomic_DNA"/>
</dbReference>
<feature type="signal peptide" evidence="1">
    <location>
        <begin position="1"/>
        <end position="22"/>
    </location>
</feature>
<sequence length="143" mass="15881">MIVLTLLTKNVLLLFFFDKVAVLDIRGPFSDQQTLKSVKMSNSVERPPKASVSFVTIQAACKPHRSESKEPQTPSTMLRISCVKEDQVSRRIASSTQRLIGHSPRLRPLCMAGGLGSALKECLIIRALHLEMHKNKPKCAKAK</sequence>
<keyword evidence="3" id="KW-1185">Reference proteome</keyword>
<feature type="chain" id="PRO_5044875614" description="Secreted protein" evidence="1">
    <location>
        <begin position="23"/>
        <end position="143"/>
    </location>
</feature>
<reference evidence="2 3" key="2">
    <citation type="journal article" date="2024" name="G3 (Bethesda)">
        <title>The genome of the cryopelagic Antarctic bald notothen, Trematomus borchgrevinki.</title>
        <authorList>
            <person name="Rayamajhi N."/>
            <person name="Rivera-Colon A.G."/>
            <person name="Minhas B.F."/>
            <person name="Cheng C.C."/>
            <person name="Catchen J.M."/>
        </authorList>
    </citation>
    <scope>NUCLEOTIDE SEQUENCE [LARGE SCALE GENOMIC DNA]</scope>
    <source>
        <strain evidence="2">AGRC-2024</strain>
    </source>
</reference>
<protein>
    <recommendedName>
        <fullName evidence="4">Secreted protein</fullName>
    </recommendedName>
</protein>
<evidence type="ECO:0000313" key="3">
    <source>
        <dbReference type="Proteomes" id="UP001619887"/>
    </source>
</evidence>
<name>A0ABD2G0T2_PAGBO</name>
<gene>
    <name evidence="2" type="ORF">OYC64_021648</name>
</gene>
<comment type="caution">
    <text evidence="2">The sequence shown here is derived from an EMBL/GenBank/DDBJ whole genome shotgun (WGS) entry which is preliminary data.</text>
</comment>
<evidence type="ECO:0000256" key="1">
    <source>
        <dbReference type="SAM" id="SignalP"/>
    </source>
</evidence>
<accession>A0ABD2G0T2</accession>
<evidence type="ECO:0000313" key="2">
    <source>
        <dbReference type="EMBL" id="KAL3047483.1"/>
    </source>
</evidence>
<proteinExistence type="predicted"/>